<gene>
    <name evidence="9" type="ORF">EXIGLDRAFT_739621</name>
</gene>
<dbReference type="Pfam" id="PF01399">
    <property type="entry name" value="PCI"/>
    <property type="match status" value="1"/>
</dbReference>
<comment type="subcellular location">
    <subcellularLocation>
        <location evidence="2">Cytoplasm</location>
    </subcellularLocation>
    <subcellularLocation>
        <location evidence="1">Nucleus</location>
    </subcellularLocation>
</comment>
<dbReference type="InterPro" id="IPR019585">
    <property type="entry name" value="Rpn7/CSN1"/>
</dbReference>
<evidence type="ECO:0000256" key="5">
    <source>
        <dbReference type="ARBA" id="ARBA00022790"/>
    </source>
</evidence>
<dbReference type="Proteomes" id="UP000077266">
    <property type="component" value="Unassembled WGS sequence"/>
</dbReference>
<keyword evidence="5" id="KW-0736">Signalosome</keyword>
<sequence>MVASDPMATDSIAEGSQEAGWRSQARKSRDPVIVDDAHPFDLDAYISSYTGRTAVARLLHIANVCPSLAQPAYARAVRLLRESREPNTYLNTIAQHNSLSGADHIEPDKKWVDDIHNQNLSDKNKLEVELKAYSSNMIKESIRMAHRDLGDFYRMTSDNSNALKHYTKSREFCTTSQHVLEMCLSVLELLVEQQNYSHISTYIFKAEAALDAIPAQQAAPQGAATTATQSQAPKKSAEREKVQTKLDFCSALAALGVSNYEKAATGFLKLGYKGLEDWFGKLVAPSDIAAYGVLCALATLPRSALVSRLGLSQPGSSKGSSATSEPPPFAYYLEQEQYVRELVDAYVNSKFKTVLELLDRFSSRHILDINLSPHVQELTTMIRDRAIVLYFQPFASIRLDRMALAFGLPADQLEKMVVALIQAGQIKGRVDSQNKILRAKDLDQRVAMFTRAEKVGKAIQSSNHKLLLRIRLMQNDLQVPKPSLKDNKGSSLLGAVPTQMVLE</sequence>
<name>A0A165K948_EXIGL</name>
<organism evidence="9 10">
    <name type="scientific">Exidia glandulosa HHB12029</name>
    <dbReference type="NCBI Taxonomy" id="1314781"/>
    <lineage>
        <taxon>Eukaryota</taxon>
        <taxon>Fungi</taxon>
        <taxon>Dikarya</taxon>
        <taxon>Basidiomycota</taxon>
        <taxon>Agaricomycotina</taxon>
        <taxon>Agaricomycetes</taxon>
        <taxon>Auriculariales</taxon>
        <taxon>Exidiaceae</taxon>
        <taxon>Exidia</taxon>
    </lineage>
</organism>
<protein>
    <submittedName>
        <fullName evidence="9">PCI-domain-containing protein</fullName>
    </submittedName>
</protein>
<dbReference type="FunCoup" id="A0A165K948">
    <property type="interactions" value="622"/>
</dbReference>
<dbReference type="Gene3D" id="1.25.40.570">
    <property type="match status" value="1"/>
</dbReference>
<dbReference type="InParanoid" id="A0A165K948"/>
<dbReference type="OrthoDB" id="422427at2759"/>
<evidence type="ECO:0000313" key="9">
    <source>
        <dbReference type="EMBL" id="KZV95984.1"/>
    </source>
</evidence>
<dbReference type="PROSITE" id="PS50250">
    <property type="entry name" value="PCI"/>
    <property type="match status" value="1"/>
</dbReference>
<evidence type="ECO:0000256" key="2">
    <source>
        <dbReference type="ARBA" id="ARBA00004496"/>
    </source>
</evidence>
<dbReference type="AlphaFoldDB" id="A0A165K948"/>
<evidence type="ECO:0000256" key="3">
    <source>
        <dbReference type="ARBA" id="ARBA00008793"/>
    </source>
</evidence>
<reference evidence="9 10" key="1">
    <citation type="journal article" date="2016" name="Mol. Biol. Evol.">
        <title>Comparative Genomics of Early-Diverging Mushroom-Forming Fungi Provides Insights into the Origins of Lignocellulose Decay Capabilities.</title>
        <authorList>
            <person name="Nagy L.G."/>
            <person name="Riley R."/>
            <person name="Tritt A."/>
            <person name="Adam C."/>
            <person name="Daum C."/>
            <person name="Floudas D."/>
            <person name="Sun H."/>
            <person name="Yadav J.S."/>
            <person name="Pangilinan J."/>
            <person name="Larsson K.H."/>
            <person name="Matsuura K."/>
            <person name="Barry K."/>
            <person name="Labutti K."/>
            <person name="Kuo R."/>
            <person name="Ohm R.A."/>
            <person name="Bhattacharya S.S."/>
            <person name="Shirouzu T."/>
            <person name="Yoshinaga Y."/>
            <person name="Martin F.M."/>
            <person name="Grigoriev I.V."/>
            <person name="Hibbett D.S."/>
        </authorList>
    </citation>
    <scope>NUCLEOTIDE SEQUENCE [LARGE SCALE GENOMIC DNA]</scope>
    <source>
        <strain evidence="9 10">HHB12029</strain>
    </source>
</reference>
<dbReference type="GO" id="GO:0008180">
    <property type="term" value="C:COP9 signalosome"/>
    <property type="evidence" value="ECO:0007669"/>
    <property type="project" value="UniProtKB-KW"/>
</dbReference>
<dbReference type="PANTHER" id="PTHR14145">
    <property type="entry name" value="26S PROTESOME SUBUNIT 6"/>
    <property type="match status" value="1"/>
</dbReference>
<keyword evidence="10" id="KW-1185">Reference proteome</keyword>
<evidence type="ECO:0000256" key="1">
    <source>
        <dbReference type="ARBA" id="ARBA00004123"/>
    </source>
</evidence>
<dbReference type="SMART" id="SM00088">
    <property type="entry name" value="PINT"/>
    <property type="match status" value="1"/>
</dbReference>
<evidence type="ECO:0000259" key="8">
    <source>
        <dbReference type="PROSITE" id="PS50250"/>
    </source>
</evidence>
<keyword evidence="6" id="KW-0539">Nucleus</keyword>
<feature type="domain" description="PCI" evidence="8">
    <location>
        <begin position="259"/>
        <end position="444"/>
    </location>
</feature>
<evidence type="ECO:0000256" key="6">
    <source>
        <dbReference type="ARBA" id="ARBA00023242"/>
    </source>
</evidence>
<dbReference type="Pfam" id="PF10602">
    <property type="entry name" value="RPN7"/>
    <property type="match status" value="1"/>
</dbReference>
<dbReference type="InterPro" id="IPR036390">
    <property type="entry name" value="WH_DNA-bd_sf"/>
</dbReference>
<proteinExistence type="inferred from homology"/>
<dbReference type="InterPro" id="IPR000717">
    <property type="entry name" value="PCI_dom"/>
</dbReference>
<feature type="region of interest" description="Disordered" evidence="7">
    <location>
        <begin position="1"/>
        <end position="30"/>
    </location>
</feature>
<accession>A0A165K948</accession>
<dbReference type="PANTHER" id="PTHR14145:SF2">
    <property type="entry name" value="COP9 SIGNALOSOME COMPLEX SUBUNIT 1"/>
    <property type="match status" value="1"/>
</dbReference>
<dbReference type="SUPFAM" id="SSF46785">
    <property type="entry name" value="Winged helix' DNA-binding domain"/>
    <property type="match status" value="1"/>
</dbReference>
<evidence type="ECO:0000256" key="7">
    <source>
        <dbReference type="SAM" id="MobiDB-lite"/>
    </source>
</evidence>
<evidence type="ECO:0000256" key="4">
    <source>
        <dbReference type="ARBA" id="ARBA00022490"/>
    </source>
</evidence>
<keyword evidence="4" id="KW-0963">Cytoplasm</keyword>
<dbReference type="STRING" id="1314781.A0A165K948"/>
<dbReference type="GO" id="GO:0005737">
    <property type="term" value="C:cytoplasm"/>
    <property type="evidence" value="ECO:0007669"/>
    <property type="project" value="UniProtKB-SubCell"/>
</dbReference>
<dbReference type="EMBL" id="KV425948">
    <property type="protein sequence ID" value="KZV95984.1"/>
    <property type="molecule type" value="Genomic_DNA"/>
</dbReference>
<evidence type="ECO:0000313" key="10">
    <source>
        <dbReference type="Proteomes" id="UP000077266"/>
    </source>
</evidence>
<dbReference type="InterPro" id="IPR045135">
    <property type="entry name" value="Rpn7_N"/>
</dbReference>
<comment type="similarity">
    <text evidence="3">Belongs to the CSN1 family.</text>
</comment>